<dbReference type="GO" id="GO:0051539">
    <property type="term" value="F:4 iron, 4 sulfur cluster binding"/>
    <property type="evidence" value="ECO:0007669"/>
    <property type="project" value="UniProtKB-KW"/>
</dbReference>
<dbReference type="InterPro" id="IPR050157">
    <property type="entry name" value="PSI_iron-sulfur_center"/>
</dbReference>
<dbReference type="AlphaFoldDB" id="A0A977PKF3"/>
<dbReference type="GO" id="GO:0046872">
    <property type="term" value="F:metal ion binding"/>
    <property type="evidence" value="ECO:0007669"/>
    <property type="project" value="UniProtKB-KW"/>
</dbReference>
<evidence type="ECO:0000259" key="5">
    <source>
        <dbReference type="PROSITE" id="PS51379"/>
    </source>
</evidence>
<organism evidence="6 7">
    <name type="scientific">Ignicoccus pacificus DSM 13166</name>
    <dbReference type="NCBI Taxonomy" id="940294"/>
    <lineage>
        <taxon>Archaea</taxon>
        <taxon>Thermoproteota</taxon>
        <taxon>Thermoprotei</taxon>
        <taxon>Desulfurococcales</taxon>
        <taxon>Desulfurococcaceae</taxon>
        <taxon>Ignicoccus</taxon>
    </lineage>
</organism>
<evidence type="ECO:0000256" key="4">
    <source>
        <dbReference type="ARBA" id="ARBA00023014"/>
    </source>
</evidence>
<dbReference type="KEGG" id="ipc:IPA_00255"/>
<reference evidence="6" key="1">
    <citation type="submission" date="2013-11" db="EMBL/GenBank/DDBJ databases">
        <title>Comparative genomics of Ignicoccus.</title>
        <authorList>
            <person name="Podar M."/>
        </authorList>
    </citation>
    <scope>NUCLEOTIDE SEQUENCE</scope>
    <source>
        <strain evidence="6">DSM 13166</strain>
    </source>
</reference>
<proteinExistence type="predicted"/>
<keyword evidence="4" id="KW-0411">Iron-sulfur</keyword>
<evidence type="ECO:0000256" key="1">
    <source>
        <dbReference type="ARBA" id="ARBA00022485"/>
    </source>
</evidence>
<dbReference type="InterPro" id="IPR017900">
    <property type="entry name" value="4Fe4S_Fe_S_CS"/>
</dbReference>
<feature type="domain" description="4Fe-4S ferredoxin-type" evidence="5">
    <location>
        <begin position="160"/>
        <end position="189"/>
    </location>
</feature>
<dbReference type="Pfam" id="PF13237">
    <property type="entry name" value="Fer4_10"/>
    <property type="match status" value="1"/>
</dbReference>
<dbReference type="PANTHER" id="PTHR24960">
    <property type="entry name" value="PHOTOSYSTEM I IRON-SULFUR CENTER-RELATED"/>
    <property type="match status" value="1"/>
</dbReference>
<protein>
    <recommendedName>
        <fullName evidence="5">4Fe-4S ferredoxin-type domain-containing protein</fullName>
    </recommendedName>
</protein>
<gene>
    <name evidence="6" type="ORF">IPA_00255</name>
</gene>
<dbReference type="EMBL" id="CP006868">
    <property type="protein sequence ID" value="UXD21962.1"/>
    <property type="molecule type" value="Genomic_DNA"/>
</dbReference>
<keyword evidence="7" id="KW-1185">Reference proteome</keyword>
<dbReference type="Gene3D" id="3.30.70.20">
    <property type="match status" value="2"/>
</dbReference>
<feature type="domain" description="4Fe-4S ferredoxin-type" evidence="5">
    <location>
        <begin position="326"/>
        <end position="357"/>
    </location>
</feature>
<keyword evidence="1" id="KW-0004">4Fe-4S</keyword>
<dbReference type="Pfam" id="PF00037">
    <property type="entry name" value="Fer4"/>
    <property type="match status" value="1"/>
</dbReference>
<dbReference type="PANTHER" id="PTHR24960:SF79">
    <property type="entry name" value="PHOTOSYSTEM I IRON-SULFUR CENTER"/>
    <property type="match status" value="1"/>
</dbReference>
<dbReference type="PROSITE" id="PS51379">
    <property type="entry name" value="4FE4S_FER_2"/>
    <property type="match status" value="3"/>
</dbReference>
<dbReference type="PROSITE" id="PS00198">
    <property type="entry name" value="4FE4S_FER_1"/>
    <property type="match status" value="3"/>
</dbReference>
<evidence type="ECO:0000313" key="7">
    <source>
        <dbReference type="Proteomes" id="UP001063698"/>
    </source>
</evidence>
<evidence type="ECO:0000256" key="2">
    <source>
        <dbReference type="ARBA" id="ARBA00022723"/>
    </source>
</evidence>
<dbReference type="SUPFAM" id="SSF54862">
    <property type="entry name" value="4Fe-4S ferredoxins"/>
    <property type="match status" value="2"/>
</dbReference>
<evidence type="ECO:0000256" key="3">
    <source>
        <dbReference type="ARBA" id="ARBA00023004"/>
    </source>
</evidence>
<dbReference type="InterPro" id="IPR017896">
    <property type="entry name" value="4Fe4S_Fe-S-bd"/>
</dbReference>
<accession>A0A977PKF3</accession>
<dbReference type="Proteomes" id="UP001063698">
    <property type="component" value="Chromosome"/>
</dbReference>
<dbReference type="GO" id="GO:0016491">
    <property type="term" value="F:oxidoreductase activity"/>
    <property type="evidence" value="ECO:0007669"/>
    <property type="project" value="UniProtKB-ARBA"/>
</dbReference>
<sequence>MRRKGLGNPMKVKVLVLSGGDDVFKGLKRIDKDSIYKALEEGSVIVVGEADEIVSFVNELNSPYWHRLFLCPIGCNEALIEALAKSAEDWKYDYSVQLKPAKIAKEKVNRKEFLRELFKVVVRGGVIPLPSHYISARCASPYCMECKSVCPTNAVILKDRHVIVDPDKCTGCGKCVLACPTRSLYMPGLDERTVVKALKVYGESISKVVFVKKDMLKREHLNPTWLTLLWLERDEVLEKYIRRSLRKETCFNDECYSPEEIEAEDCKLLNELFSIDEYLYELIKFGVFERRYLVEIDQDLCTLCSECVRACPTGALEETYLAIDQKAIAFNPFSCVGCQACARACPPEREIMKLKIPIHVIQVKETKEINCEKMTLVVEGQKGFKCFLCGRNIIVPESNYMNLYNSINILVNNYVKQGLKEEEIIEKLFDVLSLSISEVLCEDCKRNLAMALKKMSEAGKHVALERLVLKLLVLYLSCLQRKRNLFPQDILENENVRKLFKLEWVRDPCEEWENVRRVIDLKRLG</sequence>
<evidence type="ECO:0000313" key="6">
    <source>
        <dbReference type="EMBL" id="UXD21962.1"/>
    </source>
</evidence>
<keyword evidence="2" id="KW-0479">Metal-binding</keyword>
<keyword evidence="3" id="KW-0408">Iron</keyword>
<feature type="domain" description="4Fe-4S ferredoxin-type" evidence="5">
    <location>
        <begin position="292"/>
        <end position="321"/>
    </location>
</feature>
<name>A0A977PKF3_9CREN</name>